<dbReference type="FunFam" id="3.60.15.10:FF:000008">
    <property type="entry name" value="Cleavage and polyadenylation specificity factor subunit 2"/>
    <property type="match status" value="1"/>
</dbReference>
<dbReference type="GO" id="GO:0005847">
    <property type="term" value="C:mRNA cleavage and polyadenylation specificity factor complex"/>
    <property type="evidence" value="ECO:0007669"/>
    <property type="project" value="InterPro"/>
</dbReference>
<dbReference type="InterPro" id="IPR001279">
    <property type="entry name" value="Metallo-B-lactamas"/>
</dbReference>
<dbReference type="GO" id="GO:0003723">
    <property type="term" value="F:RNA binding"/>
    <property type="evidence" value="ECO:0007669"/>
    <property type="project" value="UniProtKB-KW"/>
</dbReference>
<feature type="domain" description="Beta-Casp" evidence="9">
    <location>
        <begin position="241"/>
        <end position="366"/>
    </location>
</feature>
<dbReference type="InterPro" id="IPR036866">
    <property type="entry name" value="RibonucZ/Hydroxyglut_hydro"/>
</dbReference>
<dbReference type="RefSeq" id="XP_018497303.1">
    <property type="nucleotide sequence ID" value="XM_018641787.1"/>
</dbReference>
<name>A0AAJ7PB08_9ACAR</name>
<evidence type="ECO:0000256" key="5">
    <source>
        <dbReference type="ARBA" id="ARBA00023242"/>
    </source>
</evidence>
<evidence type="ECO:0000256" key="1">
    <source>
        <dbReference type="ARBA" id="ARBA00004123"/>
    </source>
</evidence>
<keyword evidence="3 6" id="KW-0507">mRNA processing</keyword>
<evidence type="ECO:0000256" key="7">
    <source>
        <dbReference type="SAM" id="Coils"/>
    </source>
</evidence>
<dbReference type="Pfam" id="PF10996">
    <property type="entry name" value="Beta-Casp"/>
    <property type="match status" value="1"/>
</dbReference>
<comment type="subcellular location">
    <subcellularLocation>
        <location evidence="1 6">Nucleus</location>
    </subcellularLocation>
</comment>
<evidence type="ECO:0000256" key="4">
    <source>
        <dbReference type="ARBA" id="ARBA00022884"/>
    </source>
</evidence>
<dbReference type="CDD" id="cd16293">
    <property type="entry name" value="CPSF2-like_MBL-fold"/>
    <property type="match status" value="1"/>
</dbReference>
<feature type="compositionally biased region" description="Polar residues" evidence="8">
    <location>
        <begin position="457"/>
        <end position="471"/>
    </location>
</feature>
<dbReference type="PANTHER" id="PTHR45922">
    <property type="entry name" value="CLEAVAGE AND POLYADENYLATION SPECIFICITY FACTOR SUBUNIT 2"/>
    <property type="match status" value="1"/>
</dbReference>
<keyword evidence="4 6" id="KW-0694">RNA-binding</keyword>
<dbReference type="GO" id="GO:0006398">
    <property type="term" value="P:mRNA 3'-end processing by stem-loop binding and cleavage"/>
    <property type="evidence" value="ECO:0007669"/>
    <property type="project" value="InterPro"/>
</dbReference>
<dbReference type="InterPro" id="IPR011108">
    <property type="entry name" value="RMMBL"/>
</dbReference>
<dbReference type="Proteomes" id="UP000694867">
    <property type="component" value="Unplaced"/>
</dbReference>
<keyword evidence="5 6" id="KW-0539">Nucleus</keyword>
<feature type="compositionally biased region" description="Basic residues" evidence="8">
    <location>
        <begin position="444"/>
        <end position="455"/>
    </location>
</feature>
<proteinExistence type="inferred from homology"/>
<dbReference type="PANTHER" id="PTHR45922:SF1">
    <property type="entry name" value="CLEAVAGE AND POLYADENYLATION SPECIFICITY FACTOR SUBUNIT 2"/>
    <property type="match status" value="1"/>
</dbReference>
<comment type="similarity">
    <text evidence="2 6">Belongs to the metallo-beta-lactamase superfamily. RNA-metabolizing metallo-beta-lactamase-like family. CPSF2/YSH1 subfamily.</text>
</comment>
<dbReference type="InterPro" id="IPR027075">
    <property type="entry name" value="CPSF2"/>
</dbReference>
<organism evidence="10 11">
    <name type="scientific">Galendromus occidentalis</name>
    <name type="common">western predatory mite</name>
    <dbReference type="NCBI Taxonomy" id="34638"/>
    <lineage>
        <taxon>Eukaryota</taxon>
        <taxon>Metazoa</taxon>
        <taxon>Ecdysozoa</taxon>
        <taxon>Arthropoda</taxon>
        <taxon>Chelicerata</taxon>
        <taxon>Arachnida</taxon>
        <taxon>Acari</taxon>
        <taxon>Parasitiformes</taxon>
        <taxon>Mesostigmata</taxon>
        <taxon>Gamasina</taxon>
        <taxon>Phytoseioidea</taxon>
        <taxon>Phytoseiidae</taxon>
        <taxon>Typhlodrominae</taxon>
        <taxon>Galendromus</taxon>
    </lineage>
</organism>
<dbReference type="Pfam" id="PF07521">
    <property type="entry name" value="RMMBL"/>
    <property type="match status" value="1"/>
</dbReference>
<dbReference type="SUPFAM" id="SSF56281">
    <property type="entry name" value="Metallo-hydrolase/oxidoreductase"/>
    <property type="match status" value="1"/>
</dbReference>
<gene>
    <name evidence="11" type="primary">LOC100900043</name>
</gene>
<evidence type="ECO:0000259" key="9">
    <source>
        <dbReference type="SMART" id="SM01027"/>
    </source>
</evidence>
<dbReference type="Pfam" id="PF13299">
    <property type="entry name" value="CPSF100_C"/>
    <property type="match status" value="1"/>
</dbReference>
<dbReference type="CTD" id="53981"/>
<evidence type="ECO:0000256" key="3">
    <source>
        <dbReference type="ARBA" id="ARBA00022664"/>
    </source>
</evidence>
<dbReference type="KEGG" id="goe:100900043"/>
<evidence type="ECO:0000256" key="2">
    <source>
        <dbReference type="ARBA" id="ARBA00010624"/>
    </source>
</evidence>
<keyword evidence="10" id="KW-1185">Reference proteome</keyword>
<evidence type="ECO:0000256" key="8">
    <source>
        <dbReference type="SAM" id="MobiDB-lite"/>
    </source>
</evidence>
<evidence type="ECO:0000313" key="10">
    <source>
        <dbReference type="Proteomes" id="UP000694867"/>
    </source>
</evidence>
<dbReference type="AlphaFoldDB" id="A0AAJ7PB08"/>
<dbReference type="Gene3D" id="3.60.15.10">
    <property type="entry name" value="Ribonuclease Z/Hydroxyacylglutathione hydrolase-like"/>
    <property type="match status" value="1"/>
</dbReference>
<dbReference type="SMART" id="SM01027">
    <property type="entry name" value="Beta-Casp"/>
    <property type="match status" value="1"/>
</dbReference>
<accession>A0AAJ7PB08</accession>
<dbReference type="InterPro" id="IPR035639">
    <property type="entry name" value="CPSF2_MBL"/>
</dbReference>
<keyword evidence="7" id="KW-0175">Coiled coil</keyword>
<feature type="coiled-coil region" evidence="7">
    <location>
        <begin position="379"/>
        <end position="406"/>
    </location>
</feature>
<evidence type="ECO:0000313" key="11">
    <source>
        <dbReference type="RefSeq" id="XP_018497303.1"/>
    </source>
</evidence>
<dbReference type="InterPro" id="IPR025069">
    <property type="entry name" value="Cpsf2_C"/>
</dbReference>
<reference evidence="11" key="1">
    <citation type="submission" date="2025-08" db="UniProtKB">
        <authorList>
            <consortium name="RefSeq"/>
        </authorList>
    </citation>
    <scope>IDENTIFICATION</scope>
</reference>
<sequence>MTSIVKIHAISGVHDESPHCYLLQIDEFKILLDLGWDEFFNPKPIRELSRLVSQVDVILLSYPDPLHLGAFPHLRHEIKCPVYATVPVYKMGQLFMYDLHESHKSMEDFNIFSLDDVDEAFDMITQLKYNQTLPFKGKGQGISITPLPAGHMIGGTVWRITKDGEEDIIYAVDYNHKRERHLNGCALESIQRPSLLITDAFNANYIQPRRRSRDEKLLTTIIQTMRAGGNVLIGVDTAGRVLELAHMLEQLWRNQESGLMAYSLIMASNVAAHVIEFAKSQVEWMSDKVMRSFEGARSNPFQFKYLIPCHSHGEIQSVSEPKVVLASMPDLESGYGRDLFMLWASNPKNSVILTSRSSPGTLARNLVDNRPKFVHLTLKQRVALEADELEEHVRNERLKKEKETKIEDSSDESDIEDEALAAAAVIVGASIEDVDMAESEQQQQHHHQDHTKRPRLSGSSGDLTERQSFFQKPTKKSHLMFPLKEEKLKWDEYGEIINTDMFSNMGLNAPGDILEPSVLGQQQQQHVSDRKDDAKKEQVTEQAEIPTKCIAKEVTIQVNCSIDYIDFEGRSDGESIRQLVQMMKPKRLVIVRGGDEANTAAFYDYCVNSGCVQDNRVFAPKAHEVVDATTESHIYQVKLKESLLARLRFRKAKNAELAWLDAEIAEPEEDNDLVGKGDEETKEKLMVLQPLGDSNRVVAPHNPLFINDLKLSDFKQVLVKSGISAEFSGGVLYCNNCSVAVKRNETGRLSVEGALTDDYFRIRELLYDQYAIL</sequence>
<evidence type="ECO:0000256" key="6">
    <source>
        <dbReference type="RuleBase" id="RU365006"/>
    </source>
</evidence>
<feature type="region of interest" description="Disordered" evidence="8">
    <location>
        <begin position="437"/>
        <end position="471"/>
    </location>
</feature>
<dbReference type="Pfam" id="PF16661">
    <property type="entry name" value="Lactamase_B_6"/>
    <property type="match status" value="1"/>
</dbReference>
<protein>
    <recommendedName>
        <fullName evidence="6">Cleavage and polyadenylation specificity factor subunit 2</fullName>
    </recommendedName>
    <alternativeName>
        <fullName evidence="6">Cleavage and polyadenylation specificity factor 100 kDa subunit</fullName>
    </alternativeName>
</protein>
<dbReference type="GeneID" id="100900043"/>
<dbReference type="InterPro" id="IPR022712">
    <property type="entry name" value="Beta_Casp"/>
</dbReference>